<dbReference type="Proteomes" id="UP000298112">
    <property type="component" value="Unassembled WGS sequence"/>
</dbReference>
<dbReference type="InterPro" id="IPR009003">
    <property type="entry name" value="Peptidase_S1_PA"/>
</dbReference>
<evidence type="ECO:0000313" key="2">
    <source>
        <dbReference type="Proteomes" id="UP000298112"/>
    </source>
</evidence>
<name>A0ABY2NUC0_9LEPT</name>
<dbReference type="SUPFAM" id="SSF50494">
    <property type="entry name" value="Trypsin-like serine proteases"/>
    <property type="match status" value="1"/>
</dbReference>
<gene>
    <name evidence="1" type="ORF">EHQ95_00335</name>
</gene>
<dbReference type="EMBL" id="RQHF01000006">
    <property type="protein sequence ID" value="TGM61731.1"/>
    <property type="molecule type" value="Genomic_DNA"/>
</dbReference>
<accession>A0ABY2NUC0</accession>
<dbReference type="RefSeq" id="WP_135656374.1">
    <property type="nucleotide sequence ID" value="NZ_RQHF01000006.1"/>
</dbReference>
<organism evidence="1 2">
    <name type="scientific">Leptospira vanthielii</name>
    <dbReference type="NCBI Taxonomy" id="293085"/>
    <lineage>
        <taxon>Bacteria</taxon>
        <taxon>Pseudomonadati</taxon>
        <taxon>Spirochaetota</taxon>
        <taxon>Spirochaetia</taxon>
        <taxon>Leptospirales</taxon>
        <taxon>Leptospiraceae</taxon>
        <taxon>Leptospira</taxon>
    </lineage>
</organism>
<comment type="caution">
    <text evidence="1">The sequence shown here is derived from an EMBL/GenBank/DDBJ whole genome shotgun (WGS) entry which is preliminary data.</text>
</comment>
<protein>
    <recommendedName>
        <fullName evidence="3">Serine protease</fullName>
    </recommendedName>
</protein>
<evidence type="ECO:0000313" key="1">
    <source>
        <dbReference type="EMBL" id="TGM61731.1"/>
    </source>
</evidence>
<keyword evidence="2" id="KW-1185">Reference proteome</keyword>
<proteinExistence type="predicted"/>
<evidence type="ECO:0008006" key="3">
    <source>
        <dbReference type="Google" id="ProtNLM"/>
    </source>
</evidence>
<sequence>MKHVNNSNNKQLDLILRYIPPIYKINGSRPELIGSGILVKKNNNCYLVTTSHIIKEHGENIYIPTNTEYAPSGIATVIKSPNSVIPGSDVDTIDITAIKLENPEPLEQDYTFLSKENIFFHEHSMEDKFMITGYPYRKGKVKSSEKKAQSILLSYLTTPIKFPKDSEKLYFPDVHIPLKIQKRGVNIETKEKILVPEFQGVSGGGSWLIKMENGNPNYYLSGINIEGNRNKSVIYTVKMSVIYEKLD</sequence>
<reference evidence="2" key="1">
    <citation type="journal article" date="2019" name="PLoS Negl. Trop. Dis.">
        <title>Revisiting the worldwide diversity of Leptospira species in the environment.</title>
        <authorList>
            <person name="Vincent A.T."/>
            <person name="Schiettekatte O."/>
            <person name="Bourhy P."/>
            <person name="Veyrier F.J."/>
            <person name="Picardeau M."/>
        </authorList>
    </citation>
    <scope>NUCLEOTIDE SEQUENCE [LARGE SCALE GENOMIC DNA]</scope>
    <source>
        <strain evidence="2">201601955</strain>
    </source>
</reference>